<dbReference type="SUPFAM" id="SSF158544">
    <property type="entry name" value="GspK insert domain-like"/>
    <property type="match status" value="1"/>
</dbReference>
<evidence type="ECO:0000256" key="2">
    <source>
        <dbReference type="ARBA" id="ARBA00007246"/>
    </source>
</evidence>
<dbReference type="Proteomes" id="UP000007013">
    <property type="component" value="Chromosome"/>
</dbReference>
<dbReference type="Gene3D" id="1.10.40.60">
    <property type="entry name" value="EpsJ-like"/>
    <property type="match status" value="1"/>
</dbReference>
<keyword evidence="5" id="KW-0997">Cell inner membrane</keyword>
<feature type="compositionally biased region" description="Low complexity" evidence="10">
    <location>
        <begin position="363"/>
        <end position="373"/>
    </location>
</feature>
<keyword evidence="14" id="KW-1185">Reference proteome</keyword>
<comment type="subcellular location">
    <subcellularLocation>
        <location evidence="1">Cell inner membrane</location>
    </subcellularLocation>
</comment>
<dbReference type="EMBL" id="CP001032">
    <property type="protein sequence ID" value="ACB74891.1"/>
    <property type="molecule type" value="Genomic_DNA"/>
</dbReference>
<dbReference type="STRING" id="452637.Oter_1607"/>
<comment type="similarity">
    <text evidence="2">Belongs to the GSP K family.</text>
</comment>
<dbReference type="Pfam" id="PF21687">
    <property type="entry name" value="T2SSK_1st"/>
    <property type="match status" value="1"/>
</dbReference>
<evidence type="ECO:0000256" key="7">
    <source>
        <dbReference type="ARBA" id="ARBA00022927"/>
    </source>
</evidence>
<keyword evidence="3" id="KW-0813">Transport</keyword>
<evidence type="ECO:0000256" key="1">
    <source>
        <dbReference type="ARBA" id="ARBA00004533"/>
    </source>
</evidence>
<evidence type="ECO:0000313" key="14">
    <source>
        <dbReference type="Proteomes" id="UP000007013"/>
    </source>
</evidence>
<feature type="transmembrane region" description="Helical" evidence="11">
    <location>
        <begin position="42"/>
        <end position="62"/>
    </location>
</feature>
<dbReference type="eggNOG" id="COG3156">
    <property type="taxonomic scope" value="Bacteria"/>
</dbReference>
<evidence type="ECO:0000256" key="9">
    <source>
        <dbReference type="ARBA" id="ARBA00023136"/>
    </source>
</evidence>
<evidence type="ECO:0000256" key="6">
    <source>
        <dbReference type="ARBA" id="ARBA00022692"/>
    </source>
</evidence>
<dbReference type="InterPro" id="IPR005628">
    <property type="entry name" value="GspK"/>
</dbReference>
<dbReference type="PANTHER" id="PTHR38831">
    <property type="entry name" value="TYPE II SECRETION SYSTEM PROTEIN K"/>
    <property type="match status" value="1"/>
</dbReference>
<dbReference type="InterPro" id="IPR049031">
    <property type="entry name" value="T2SSK_SAM-like_1st"/>
</dbReference>
<organism evidence="13 14">
    <name type="scientific">Opitutus terrae (strain DSM 11246 / JCM 15787 / PB90-1)</name>
    <dbReference type="NCBI Taxonomy" id="452637"/>
    <lineage>
        <taxon>Bacteria</taxon>
        <taxon>Pseudomonadati</taxon>
        <taxon>Verrucomicrobiota</taxon>
        <taxon>Opitutia</taxon>
        <taxon>Opitutales</taxon>
        <taxon>Opitutaceae</taxon>
        <taxon>Opitutus</taxon>
    </lineage>
</organism>
<dbReference type="InterPro" id="IPR038072">
    <property type="entry name" value="GspK_central_sf"/>
</dbReference>
<dbReference type="KEGG" id="ote:Oter_1607"/>
<feature type="domain" description="T2SS protein K first SAM-like" evidence="12">
    <location>
        <begin position="148"/>
        <end position="220"/>
    </location>
</feature>
<keyword evidence="4" id="KW-1003">Cell membrane</keyword>
<keyword evidence="6 11" id="KW-0812">Transmembrane</keyword>
<gene>
    <name evidence="13" type="ordered locus">Oter_1607</name>
</gene>
<keyword evidence="8 11" id="KW-1133">Transmembrane helix</keyword>
<evidence type="ECO:0000256" key="10">
    <source>
        <dbReference type="SAM" id="MobiDB-lite"/>
    </source>
</evidence>
<proteinExistence type="inferred from homology"/>
<evidence type="ECO:0000256" key="11">
    <source>
        <dbReference type="SAM" id="Phobius"/>
    </source>
</evidence>
<reference evidence="13 14" key="1">
    <citation type="journal article" date="2011" name="J. Bacteriol.">
        <title>Genome sequence of the verrucomicrobium Opitutus terrae PB90-1, an abundant inhabitant of rice paddy soil ecosystems.</title>
        <authorList>
            <person name="van Passel M.W."/>
            <person name="Kant R."/>
            <person name="Palva A."/>
            <person name="Copeland A."/>
            <person name="Lucas S."/>
            <person name="Lapidus A."/>
            <person name="Glavina del Rio T."/>
            <person name="Pitluck S."/>
            <person name="Goltsman E."/>
            <person name="Clum A."/>
            <person name="Sun H."/>
            <person name="Schmutz J."/>
            <person name="Larimer F.W."/>
            <person name="Land M.L."/>
            <person name="Hauser L."/>
            <person name="Kyrpides N."/>
            <person name="Mikhailova N."/>
            <person name="Richardson P.P."/>
            <person name="Janssen P.H."/>
            <person name="de Vos W.M."/>
            <person name="Smidt H."/>
        </authorList>
    </citation>
    <scope>NUCLEOTIDE SEQUENCE [LARGE SCALE GENOMIC DNA]</scope>
    <source>
        <strain evidence="14">DSM 11246 / JCM 15787 / PB90-1</strain>
    </source>
</reference>
<dbReference type="PANTHER" id="PTHR38831:SF2">
    <property type="entry name" value="TYPE II SECRETION SYSTEM PROTEIN K"/>
    <property type="match status" value="1"/>
</dbReference>
<protein>
    <recommendedName>
        <fullName evidence="12">T2SS protein K first SAM-like domain-containing protein</fullName>
    </recommendedName>
</protein>
<sequence>MKLRFPIFDFGFAQPRRRSSRAPGQGLKSKIKNQKSKLSSRGSVLVIVLVTVLFAATALIAFTEKAEDDLLVEAREIASNRLRREAYSALEVTLAVLEDFRLVNGGWRSPAEGWGDPLEFAGWAPRDGLQVEIAFEDESGKLSLPHVEAATLVNLFEEWGLTKGDAENLTDALLEWMRKDHVATRARTSDYERAELPYGPPQRSLRSFSELAAIEVVRETFFDETGRPNELWHRFVATMSLLDFKQTNLNGAAGDAVLALGSLDRFQQQQLNDYLHGTGDRAQQGPGFFQTTADAAGILGVPSLPNGYGTEIAALRIRLTVREGGTAFQLSAVVAPPGGAKFVPPMADPATSSETGSSTGDKTASAAGTTETAADSKKLNYPFTLLEITENAEFSRVPAPEPKA</sequence>
<dbReference type="GO" id="GO:0009306">
    <property type="term" value="P:protein secretion"/>
    <property type="evidence" value="ECO:0007669"/>
    <property type="project" value="InterPro"/>
</dbReference>
<evidence type="ECO:0000256" key="8">
    <source>
        <dbReference type="ARBA" id="ARBA00022989"/>
    </source>
</evidence>
<dbReference type="AlphaFoldDB" id="B1ZTV8"/>
<feature type="region of interest" description="Disordered" evidence="10">
    <location>
        <begin position="345"/>
        <end position="373"/>
    </location>
</feature>
<keyword evidence="9 11" id="KW-0472">Membrane</keyword>
<name>B1ZTV8_OPITP</name>
<feature type="compositionally biased region" description="Polar residues" evidence="10">
    <location>
        <begin position="350"/>
        <end position="362"/>
    </location>
</feature>
<accession>B1ZTV8</accession>
<evidence type="ECO:0000259" key="12">
    <source>
        <dbReference type="Pfam" id="PF21687"/>
    </source>
</evidence>
<dbReference type="HOGENOM" id="CLU_700094_0_0_0"/>
<evidence type="ECO:0000256" key="4">
    <source>
        <dbReference type="ARBA" id="ARBA00022475"/>
    </source>
</evidence>
<evidence type="ECO:0000256" key="5">
    <source>
        <dbReference type="ARBA" id="ARBA00022519"/>
    </source>
</evidence>
<dbReference type="GO" id="GO:0005886">
    <property type="term" value="C:plasma membrane"/>
    <property type="evidence" value="ECO:0007669"/>
    <property type="project" value="UniProtKB-SubCell"/>
</dbReference>
<evidence type="ECO:0000256" key="3">
    <source>
        <dbReference type="ARBA" id="ARBA00022448"/>
    </source>
</evidence>
<evidence type="ECO:0000313" key="13">
    <source>
        <dbReference type="EMBL" id="ACB74891.1"/>
    </source>
</evidence>
<keyword evidence="7" id="KW-0653">Protein transport</keyword>